<reference evidence="4" key="1">
    <citation type="submission" date="2017-05" db="EMBL/GenBank/DDBJ databases">
        <authorList>
            <person name="Macchi M."/>
            <person name="Festa S."/>
            <person name="Coppotelli B.M."/>
            <person name="Morelli I.S."/>
        </authorList>
    </citation>
    <scope>NUCLEOTIDE SEQUENCE [LARGE SCALE GENOMIC DNA]</scope>
    <source>
        <strain evidence="4">I</strain>
    </source>
</reference>
<sequence>MTCRRLSAALIAGALLSVPVVRADAAWIVFDPRNYSENLLSAARALEQIRNQVTSLQNEAQMLMNQARQLTSLPTSVLGEIQGSFSEMQGLLRQADHIAYDVQSIEDAFRQYRDLGSGLSDQQLITGARERWQNSVSAFQHALTVGAGVVNELPATQAETGTLVDASQGAVGVLQATQAGNQLLAVQTKQLADLTALMAAQGRAQALEAARQAAAEQQAEEQRRRFLAEGAGYQPSTVSMFHE</sequence>
<keyword evidence="1" id="KW-0175">Coiled coil</keyword>
<dbReference type="NCBIfam" id="NF010448">
    <property type="entry name" value="PRK13874.1"/>
    <property type="match status" value="1"/>
</dbReference>
<feature type="signal peptide" evidence="2">
    <location>
        <begin position="1"/>
        <end position="23"/>
    </location>
</feature>
<protein>
    <submittedName>
        <fullName evidence="3">P-type conjugative transfer protein TrbJ</fullName>
    </submittedName>
</protein>
<evidence type="ECO:0000256" key="1">
    <source>
        <dbReference type="SAM" id="Coils"/>
    </source>
</evidence>
<name>A0A211ZH73_9PROT</name>
<dbReference type="InterPro" id="IPR014147">
    <property type="entry name" value="T4SS_TrbJ"/>
</dbReference>
<feature type="coiled-coil region" evidence="1">
    <location>
        <begin position="39"/>
        <end position="73"/>
    </location>
</feature>
<keyword evidence="4" id="KW-1185">Reference proteome</keyword>
<feature type="chain" id="PRO_5012668133" evidence="2">
    <location>
        <begin position="24"/>
        <end position="243"/>
    </location>
</feature>
<accession>A0A211ZH73</accession>
<dbReference type="OrthoDB" id="9807335at2"/>
<dbReference type="AlphaFoldDB" id="A0A211ZH73"/>
<dbReference type="RefSeq" id="WP_088153548.1">
    <property type="nucleotide sequence ID" value="NZ_NHON01000053.1"/>
</dbReference>
<evidence type="ECO:0000256" key="2">
    <source>
        <dbReference type="SAM" id="SignalP"/>
    </source>
</evidence>
<gene>
    <name evidence="3" type="ORF">BWR60_23635</name>
</gene>
<keyword evidence="2" id="KW-0732">Signal</keyword>
<dbReference type="Proteomes" id="UP000196655">
    <property type="component" value="Unassembled WGS sequence"/>
</dbReference>
<dbReference type="EMBL" id="NHON01000053">
    <property type="protein sequence ID" value="OWJ64615.1"/>
    <property type="molecule type" value="Genomic_DNA"/>
</dbReference>
<evidence type="ECO:0000313" key="4">
    <source>
        <dbReference type="Proteomes" id="UP000196655"/>
    </source>
</evidence>
<evidence type="ECO:0000313" key="3">
    <source>
        <dbReference type="EMBL" id="OWJ64615.1"/>
    </source>
</evidence>
<feature type="coiled-coil region" evidence="1">
    <location>
        <begin position="197"/>
        <end position="224"/>
    </location>
</feature>
<dbReference type="NCBIfam" id="TIGR02780">
    <property type="entry name" value="TrbJ_Ti"/>
    <property type="match status" value="1"/>
</dbReference>
<comment type="caution">
    <text evidence="3">The sequence shown here is derived from an EMBL/GenBank/DDBJ whole genome shotgun (WGS) entry which is preliminary data.</text>
</comment>
<organism evidence="3 4">
    <name type="scientific">Inquilinus limosus</name>
    <dbReference type="NCBI Taxonomy" id="171674"/>
    <lineage>
        <taxon>Bacteria</taxon>
        <taxon>Pseudomonadati</taxon>
        <taxon>Pseudomonadota</taxon>
        <taxon>Alphaproteobacteria</taxon>
        <taxon>Rhodospirillales</taxon>
        <taxon>Rhodospirillaceae</taxon>
        <taxon>Inquilinus</taxon>
    </lineage>
</organism>
<proteinExistence type="predicted"/>